<evidence type="ECO:0000313" key="4">
    <source>
        <dbReference type="Proteomes" id="UP001305746"/>
    </source>
</evidence>
<accession>A0ABU5NY29</accession>
<dbReference type="RefSeq" id="WP_322855139.1">
    <property type="nucleotide sequence ID" value="NZ_JAYDCJ010000003.1"/>
</dbReference>
<dbReference type="InterPro" id="IPR007314">
    <property type="entry name" value="Cofac_haem-bd_dom"/>
</dbReference>
<feature type="chain" id="PRO_5045961904" evidence="1">
    <location>
        <begin position="21"/>
        <end position="333"/>
    </location>
</feature>
<sequence length="333" mass="36943">MTTSNASLCLLLLLSVSGCASTPAPTTPVTAPETQYHARVVAPDTGEALDVSTLADRLREMDVVVVGEYHGHHGAHLLQSRLQAALYQRNRQQVLTMEQFEVNHQPALDRYLAGEIGEAELIEDAEAWDNYRASYRPLVEFARTRDLPVLAANAPSDLVRCIGREGPGYLAQLPEQRRQHLPEAPFTDTPAYQDKFVEAIAGRHGGAAATLTERLRNTYQAQLLRDNTMASRILAAHDRYPGHQVLHLTGTFHSEDRLGTVALLAQRAPELEIAVISPVFWPSDQPQPALDDLRGKGNYLYFIQPLPDEFRDAERARAAMTERFSRSSAVNCD</sequence>
<organism evidence="3 4">
    <name type="scientific">Marinobacter qingdaonensis</name>
    <dbReference type="NCBI Taxonomy" id="3108486"/>
    <lineage>
        <taxon>Bacteria</taxon>
        <taxon>Pseudomonadati</taxon>
        <taxon>Pseudomonadota</taxon>
        <taxon>Gammaproteobacteria</taxon>
        <taxon>Pseudomonadales</taxon>
        <taxon>Marinobacteraceae</taxon>
        <taxon>Marinobacter</taxon>
    </lineage>
</organism>
<dbReference type="Proteomes" id="UP001305746">
    <property type="component" value="Unassembled WGS sequence"/>
</dbReference>
<feature type="signal peptide" evidence="1">
    <location>
        <begin position="1"/>
        <end position="20"/>
    </location>
</feature>
<dbReference type="InterPro" id="IPR016773">
    <property type="entry name" value="Fe3_uptake_reg_CjrA_prd"/>
</dbReference>
<dbReference type="SUPFAM" id="SSF159501">
    <property type="entry name" value="EreA/ChaN-like"/>
    <property type="match status" value="1"/>
</dbReference>
<gene>
    <name evidence="3" type="ORF">U5822_08190</name>
</gene>
<dbReference type="CDD" id="cd14727">
    <property type="entry name" value="ChanN-like"/>
    <property type="match status" value="1"/>
</dbReference>
<comment type="caution">
    <text evidence="3">The sequence shown here is derived from an EMBL/GenBank/DDBJ whole genome shotgun (WGS) entry which is preliminary data.</text>
</comment>
<proteinExistence type="predicted"/>
<evidence type="ECO:0000259" key="2">
    <source>
        <dbReference type="Pfam" id="PF04187"/>
    </source>
</evidence>
<keyword evidence="4" id="KW-1185">Reference proteome</keyword>
<keyword evidence="3" id="KW-0449">Lipoprotein</keyword>
<keyword evidence="1" id="KW-0732">Signal</keyword>
<protein>
    <submittedName>
        <fullName evidence="3">ChaN family lipoprotein</fullName>
    </submittedName>
</protein>
<dbReference type="PIRSF" id="PIRSF020419">
    <property type="entry name" value="Fe_uptake_reg_CjrA_prd"/>
    <property type="match status" value="1"/>
</dbReference>
<dbReference type="Pfam" id="PF04187">
    <property type="entry name" value="Cofac_haem_bdg"/>
    <property type="match status" value="1"/>
</dbReference>
<reference evidence="3 4" key="1">
    <citation type="submission" date="2023-12" db="EMBL/GenBank/DDBJ databases">
        <title>Marinobacter qingdaonensis sp. nov., isolated from the intertidal sediment of Qingdao, PR China.</title>
        <authorList>
            <person name="Li Y."/>
        </authorList>
    </citation>
    <scope>NUCLEOTIDE SEQUENCE [LARGE SCALE GENOMIC DNA]</scope>
    <source>
        <strain evidence="3 4">ASW11-75</strain>
    </source>
</reference>
<name>A0ABU5NY29_9GAMM</name>
<evidence type="ECO:0000256" key="1">
    <source>
        <dbReference type="SAM" id="SignalP"/>
    </source>
</evidence>
<dbReference type="EMBL" id="JAYDCJ010000003">
    <property type="protein sequence ID" value="MEA1080647.1"/>
    <property type="molecule type" value="Genomic_DNA"/>
</dbReference>
<evidence type="ECO:0000313" key="3">
    <source>
        <dbReference type="EMBL" id="MEA1080647.1"/>
    </source>
</evidence>
<feature type="domain" description="Haem-binding uptake Tiki superfamily ChaN" evidence="2">
    <location>
        <begin position="54"/>
        <end position="263"/>
    </location>
</feature>
<dbReference type="Gene3D" id="3.40.50.11550">
    <property type="match status" value="1"/>
</dbReference>